<gene>
    <name evidence="2" type="ORF">EOE66_12900</name>
</gene>
<dbReference type="EMBL" id="SACR01000004">
    <property type="protein sequence ID" value="RVU45055.1"/>
    <property type="molecule type" value="Genomic_DNA"/>
</dbReference>
<evidence type="ECO:0000313" key="3">
    <source>
        <dbReference type="Proteomes" id="UP000285575"/>
    </source>
</evidence>
<evidence type="ECO:0000256" key="1">
    <source>
        <dbReference type="SAM" id="SignalP"/>
    </source>
</evidence>
<dbReference type="InterPro" id="IPR024079">
    <property type="entry name" value="MetalloPept_cat_dom_sf"/>
</dbReference>
<organism evidence="2 3">
    <name type="scientific">Rubrivivax rivuli</name>
    <dbReference type="NCBI Taxonomy" id="1862385"/>
    <lineage>
        <taxon>Bacteria</taxon>
        <taxon>Pseudomonadati</taxon>
        <taxon>Pseudomonadota</taxon>
        <taxon>Betaproteobacteria</taxon>
        <taxon>Burkholderiales</taxon>
        <taxon>Sphaerotilaceae</taxon>
        <taxon>Rubrivivax</taxon>
    </lineage>
</organism>
<dbReference type="NCBIfam" id="TIGR02595">
    <property type="entry name" value="PEP_CTERM"/>
    <property type="match status" value="1"/>
</dbReference>
<dbReference type="SUPFAM" id="SSF55486">
    <property type="entry name" value="Metalloproteases ('zincins'), catalytic domain"/>
    <property type="match status" value="1"/>
</dbReference>
<protein>
    <submittedName>
        <fullName evidence="2">PEP-CTERM sorting domain-containing protein</fullName>
    </submittedName>
</protein>
<dbReference type="Gene3D" id="3.40.390.10">
    <property type="entry name" value="Collagenase (Catalytic Domain)"/>
    <property type="match status" value="1"/>
</dbReference>
<reference evidence="2 3" key="1">
    <citation type="submission" date="2019-01" db="EMBL/GenBank/DDBJ databases">
        <authorList>
            <person name="Chen W.-M."/>
        </authorList>
    </citation>
    <scope>NUCLEOTIDE SEQUENCE [LARGE SCALE GENOMIC DNA]</scope>
    <source>
        <strain evidence="2 3">KYPY4</strain>
    </source>
</reference>
<proteinExistence type="predicted"/>
<evidence type="ECO:0000313" key="2">
    <source>
        <dbReference type="EMBL" id="RVU45055.1"/>
    </source>
</evidence>
<dbReference type="OrthoDB" id="480426at2"/>
<feature type="signal peptide" evidence="1">
    <location>
        <begin position="1"/>
        <end position="28"/>
    </location>
</feature>
<feature type="chain" id="PRO_5019285290" evidence="1">
    <location>
        <begin position="29"/>
        <end position="317"/>
    </location>
</feature>
<accession>A0A437RE71</accession>
<sequence>MPCPRPRLANARAVLCCALAGATPAAWADARVAITFSDPSGTHAPYYADLERVATAAGADWLARFLTPSSTLTLSVSIGFAPIATSTGRSFTSALVGTDNGGLSLYAEGAAYEVRTGVDPNGAAPDIEFMLGSTGYLQNELWFDPDPLTRSAEVPSDRTDAYSVLLHEFGHAFGFNGWRDGLSGMLPGGYASSFDALVSSAPGAGAASLFFIGAAAVTTYGAPVPLTLGNYAHFGNWLPGSGADLVPDLMNGLVFYRGTRYGISALDLAVMSDLGLPLQGGIAVVPEPSVSLLLLAGLCLLAWRCKAIRPREGAQDS</sequence>
<keyword evidence="3" id="KW-1185">Reference proteome</keyword>
<keyword evidence="1" id="KW-0732">Signal</keyword>
<dbReference type="GO" id="GO:0008237">
    <property type="term" value="F:metallopeptidase activity"/>
    <property type="evidence" value="ECO:0007669"/>
    <property type="project" value="InterPro"/>
</dbReference>
<comment type="caution">
    <text evidence="2">The sequence shown here is derived from an EMBL/GenBank/DDBJ whole genome shotgun (WGS) entry which is preliminary data.</text>
</comment>
<name>A0A437RE71_9BURK</name>
<dbReference type="Proteomes" id="UP000285575">
    <property type="component" value="Unassembled WGS sequence"/>
</dbReference>
<dbReference type="RefSeq" id="WP_128229119.1">
    <property type="nucleotide sequence ID" value="NZ_SACR01000004.1"/>
</dbReference>
<dbReference type="AlphaFoldDB" id="A0A437RE71"/>
<dbReference type="InterPro" id="IPR013424">
    <property type="entry name" value="Ice-binding_C"/>
</dbReference>